<evidence type="ECO:0000256" key="3">
    <source>
        <dbReference type="ARBA" id="ARBA00005790"/>
    </source>
</evidence>
<evidence type="ECO:0000256" key="4">
    <source>
        <dbReference type="ARBA" id="ARBA00012961"/>
    </source>
</evidence>
<dbReference type="Proteomes" id="UP000321580">
    <property type="component" value="Unassembled WGS sequence"/>
</dbReference>
<comment type="catalytic activity">
    <reaction evidence="12 13">
        <text>GMP + ATP = GDP + ADP</text>
        <dbReference type="Rhea" id="RHEA:20780"/>
        <dbReference type="ChEBI" id="CHEBI:30616"/>
        <dbReference type="ChEBI" id="CHEBI:58115"/>
        <dbReference type="ChEBI" id="CHEBI:58189"/>
        <dbReference type="ChEBI" id="CHEBI:456216"/>
        <dbReference type="EC" id="2.7.4.8"/>
    </reaction>
</comment>
<evidence type="ECO:0000256" key="12">
    <source>
        <dbReference type="ARBA" id="ARBA00048594"/>
    </source>
</evidence>
<evidence type="ECO:0000256" key="10">
    <source>
        <dbReference type="ARBA" id="ARBA00022840"/>
    </source>
</evidence>
<dbReference type="CDD" id="cd00071">
    <property type="entry name" value="GMPK"/>
    <property type="match status" value="1"/>
</dbReference>
<dbReference type="Gene3D" id="3.40.50.300">
    <property type="entry name" value="P-loop containing nucleotide triphosphate hydrolases"/>
    <property type="match status" value="1"/>
</dbReference>
<dbReference type="EC" id="2.7.4.8" evidence="4 13"/>
<evidence type="ECO:0000313" key="16">
    <source>
        <dbReference type="Proteomes" id="UP000321580"/>
    </source>
</evidence>
<dbReference type="RefSeq" id="WP_147166431.1">
    <property type="nucleotide sequence ID" value="NZ_VOOR01000008.1"/>
</dbReference>
<dbReference type="GO" id="GO:0005524">
    <property type="term" value="F:ATP binding"/>
    <property type="evidence" value="ECO:0007669"/>
    <property type="project" value="UniProtKB-UniRule"/>
</dbReference>
<dbReference type="InterPro" id="IPR008144">
    <property type="entry name" value="Guanylate_kin-like_dom"/>
</dbReference>
<dbReference type="InterPro" id="IPR020590">
    <property type="entry name" value="Guanylate_kinase_CS"/>
</dbReference>
<protein>
    <recommendedName>
        <fullName evidence="5 13">Guanylate kinase</fullName>
        <ecNumber evidence="4 13">2.7.4.8</ecNumber>
    </recommendedName>
    <alternativeName>
        <fullName evidence="11 13">GMP kinase</fullName>
    </alternativeName>
</protein>
<dbReference type="EMBL" id="VOOR01000008">
    <property type="protein sequence ID" value="TXB66262.1"/>
    <property type="molecule type" value="Genomic_DNA"/>
</dbReference>
<dbReference type="FunFam" id="3.30.63.10:FF:000005">
    <property type="entry name" value="Guanylate kinase"/>
    <property type="match status" value="1"/>
</dbReference>
<evidence type="ECO:0000256" key="2">
    <source>
        <dbReference type="ARBA" id="ARBA00004496"/>
    </source>
</evidence>
<evidence type="ECO:0000256" key="1">
    <source>
        <dbReference type="ARBA" id="ARBA00003531"/>
    </source>
</evidence>
<keyword evidence="7 13" id="KW-0808">Transferase</keyword>
<keyword evidence="16" id="KW-1185">Reference proteome</keyword>
<comment type="caution">
    <text evidence="15">The sequence shown here is derived from an EMBL/GenBank/DDBJ whole genome shotgun (WGS) entry which is preliminary data.</text>
</comment>
<comment type="subcellular location">
    <subcellularLocation>
        <location evidence="2 13">Cytoplasm</location>
    </subcellularLocation>
</comment>
<proteinExistence type="inferred from homology"/>
<keyword evidence="10 13" id="KW-0067">ATP-binding</keyword>
<keyword evidence="6 13" id="KW-0963">Cytoplasm</keyword>
<dbReference type="Gene3D" id="3.30.63.10">
    <property type="entry name" value="Guanylate Kinase phosphate binding domain"/>
    <property type="match status" value="1"/>
</dbReference>
<dbReference type="AlphaFoldDB" id="A0A5C6RY28"/>
<dbReference type="HAMAP" id="MF_00328">
    <property type="entry name" value="Guanylate_kinase"/>
    <property type="match status" value="1"/>
</dbReference>
<keyword evidence="9 13" id="KW-0418">Kinase</keyword>
<evidence type="ECO:0000256" key="11">
    <source>
        <dbReference type="ARBA" id="ARBA00030128"/>
    </source>
</evidence>
<accession>A0A5C6RY28</accession>
<feature type="binding site" evidence="13">
    <location>
        <begin position="9"/>
        <end position="16"/>
    </location>
    <ligand>
        <name>ATP</name>
        <dbReference type="ChEBI" id="CHEBI:30616"/>
    </ligand>
</feature>
<dbReference type="GO" id="GO:0005829">
    <property type="term" value="C:cytosol"/>
    <property type="evidence" value="ECO:0007669"/>
    <property type="project" value="TreeGrafter"/>
</dbReference>
<evidence type="ECO:0000313" key="15">
    <source>
        <dbReference type="EMBL" id="TXB66262.1"/>
    </source>
</evidence>
<evidence type="ECO:0000256" key="6">
    <source>
        <dbReference type="ARBA" id="ARBA00022490"/>
    </source>
</evidence>
<keyword evidence="8 13" id="KW-0547">Nucleotide-binding</keyword>
<comment type="similarity">
    <text evidence="3 13">Belongs to the guanylate kinase family.</text>
</comment>
<organism evidence="15 16">
    <name type="scientific">Phaeodactylibacter luteus</name>
    <dbReference type="NCBI Taxonomy" id="1564516"/>
    <lineage>
        <taxon>Bacteria</taxon>
        <taxon>Pseudomonadati</taxon>
        <taxon>Bacteroidota</taxon>
        <taxon>Saprospiria</taxon>
        <taxon>Saprospirales</taxon>
        <taxon>Haliscomenobacteraceae</taxon>
        <taxon>Phaeodactylibacter</taxon>
    </lineage>
</organism>
<evidence type="ECO:0000256" key="9">
    <source>
        <dbReference type="ARBA" id="ARBA00022777"/>
    </source>
</evidence>
<name>A0A5C6RY28_9BACT</name>
<dbReference type="InterPro" id="IPR008145">
    <property type="entry name" value="GK/Ca_channel_bsu"/>
</dbReference>
<evidence type="ECO:0000256" key="13">
    <source>
        <dbReference type="HAMAP-Rule" id="MF_00328"/>
    </source>
</evidence>
<feature type="domain" description="Guanylate kinase-like" evidence="14">
    <location>
        <begin position="2"/>
        <end position="182"/>
    </location>
</feature>
<dbReference type="SMART" id="SM00072">
    <property type="entry name" value="GuKc"/>
    <property type="match status" value="1"/>
</dbReference>
<evidence type="ECO:0000259" key="14">
    <source>
        <dbReference type="PROSITE" id="PS50052"/>
    </source>
</evidence>
<dbReference type="PROSITE" id="PS50052">
    <property type="entry name" value="GUANYLATE_KINASE_2"/>
    <property type="match status" value="1"/>
</dbReference>
<gene>
    <name evidence="13" type="primary">gmk</name>
    <name evidence="15" type="ORF">FRY97_05465</name>
</gene>
<dbReference type="SUPFAM" id="SSF52540">
    <property type="entry name" value="P-loop containing nucleoside triphosphate hydrolases"/>
    <property type="match status" value="1"/>
</dbReference>
<dbReference type="OrthoDB" id="9808150at2"/>
<sequence>MSKLFLFAAPSGAGKTTIVRHLLSKYNQLSFSISATTRPRRPHEVDGKDYYFISSDRFRELIQQEAFVEWEEVYEGLYYGTLRSEVGRLWADGKHILFDIDVKGALNIKAAFPEEAVAIFVRPPSIDALAERLKARGTEDEASFRKRISRATDELAYENQFDLTLINDRLPIALSEAEQLIERYLNQPT</sequence>
<dbReference type="InterPro" id="IPR017665">
    <property type="entry name" value="Guanylate_kinase"/>
</dbReference>
<dbReference type="GO" id="GO:0004385">
    <property type="term" value="F:GMP kinase activity"/>
    <property type="evidence" value="ECO:0007669"/>
    <property type="project" value="UniProtKB-UniRule"/>
</dbReference>
<dbReference type="PROSITE" id="PS00856">
    <property type="entry name" value="GUANYLATE_KINASE_1"/>
    <property type="match status" value="1"/>
</dbReference>
<dbReference type="PANTHER" id="PTHR23117:SF13">
    <property type="entry name" value="GUANYLATE KINASE"/>
    <property type="match status" value="1"/>
</dbReference>
<evidence type="ECO:0000256" key="7">
    <source>
        <dbReference type="ARBA" id="ARBA00022679"/>
    </source>
</evidence>
<dbReference type="InterPro" id="IPR027417">
    <property type="entry name" value="P-loop_NTPase"/>
</dbReference>
<dbReference type="Pfam" id="PF00625">
    <property type="entry name" value="Guanylate_kin"/>
    <property type="match status" value="1"/>
</dbReference>
<evidence type="ECO:0000256" key="5">
    <source>
        <dbReference type="ARBA" id="ARBA00016296"/>
    </source>
</evidence>
<dbReference type="PANTHER" id="PTHR23117">
    <property type="entry name" value="GUANYLATE KINASE-RELATED"/>
    <property type="match status" value="1"/>
</dbReference>
<evidence type="ECO:0000256" key="8">
    <source>
        <dbReference type="ARBA" id="ARBA00022741"/>
    </source>
</evidence>
<dbReference type="NCBIfam" id="TIGR03263">
    <property type="entry name" value="guanyl_kin"/>
    <property type="match status" value="1"/>
</dbReference>
<comment type="function">
    <text evidence="1 13">Essential for recycling GMP and indirectly, cGMP.</text>
</comment>
<reference evidence="15 16" key="1">
    <citation type="submission" date="2019-08" db="EMBL/GenBank/DDBJ databases">
        <title>Genome of Phaeodactylibacter luteus.</title>
        <authorList>
            <person name="Bowman J.P."/>
        </authorList>
    </citation>
    <scope>NUCLEOTIDE SEQUENCE [LARGE SCALE GENOMIC DNA]</scope>
    <source>
        <strain evidence="15 16">KCTC 42180</strain>
    </source>
</reference>